<dbReference type="EMBL" id="JBJUIK010000002">
    <property type="protein sequence ID" value="KAL3534306.1"/>
    <property type="molecule type" value="Genomic_DNA"/>
</dbReference>
<reference evidence="1 2" key="1">
    <citation type="submission" date="2024-11" db="EMBL/GenBank/DDBJ databases">
        <title>A near-complete genome assembly of Cinchona calisaya.</title>
        <authorList>
            <person name="Lian D.C."/>
            <person name="Zhao X.W."/>
            <person name="Wei L."/>
        </authorList>
    </citation>
    <scope>NUCLEOTIDE SEQUENCE [LARGE SCALE GENOMIC DNA]</scope>
    <source>
        <tissue evidence="1">Nenye</tissue>
    </source>
</reference>
<sequence length="188" mass="21451">MRYNVATLFRIEIGNGQNTSFWFDNLHPYGQLVGCFSANLLTSFGCIKCTSVAQKIYEKSSKKSNGITLSGLKNMSQDLLSSCGWFAKHEENINHLFFSCAFTATVWQKIQALCVVHRRATEWKEEIEWIVHRQPRNGFTADLFKASSWHYQQLCTIYGDPGIKSQDKTNGCNLLMLWKESSLMSSSQ</sequence>
<dbReference type="AlphaFoldDB" id="A0ABD3ATA5"/>
<evidence type="ECO:0000313" key="2">
    <source>
        <dbReference type="Proteomes" id="UP001630127"/>
    </source>
</evidence>
<dbReference type="Proteomes" id="UP001630127">
    <property type="component" value="Unassembled WGS sequence"/>
</dbReference>
<accession>A0ABD3ATA5</accession>
<name>A0ABD3ATA5_9GENT</name>
<comment type="caution">
    <text evidence="1">The sequence shown here is derived from an EMBL/GenBank/DDBJ whole genome shotgun (WGS) entry which is preliminary data.</text>
</comment>
<protein>
    <recommendedName>
        <fullName evidence="3">Reverse transcriptase zinc-binding domain-containing protein</fullName>
    </recommendedName>
</protein>
<keyword evidence="2" id="KW-1185">Reference proteome</keyword>
<organism evidence="1 2">
    <name type="scientific">Cinchona calisaya</name>
    <dbReference type="NCBI Taxonomy" id="153742"/>
    <lineage>
        <taxon>Eukaryota</taxon>
        <taxon>Viridiplantae</taxon>
        <taxon>Streptophyta</taxon>
        <taxon>Embryophyta</taxon>
        <taxon>Tracheophyta</taxon>
        <taxon>Spermatophyta</taxon>
        <taxon>Magnoliopsida</taxon>
        <taxon>eudicotyledons</taxon>
        <taxon>Gunneridae</taxon>
        <taxon>Pentapetalae</taxon>
        <taxon>asterids</taxon>
        <taxon>lamiids</taxon>
        <taxon>Gentianales</taxon>
        <taxon>Rubiaceae</taxon>
        <taxon>Cinchonoideae</taxon>
        <taxon>Cinchoneae</taxon>
        <taxon>Cinchona</taxon>
    </lineage>
</organism>
<evidence type="ECO:0008006" key="3">
    <source>
        <dbReference type="Google" id="ProtNLM"/>
    </source>
</evidence>
<gene>
    <name evidence="1" type="ORF">ACH5RR_002767</name>
</gene>
<proteinExistence type="predicted"/>
<evidence type="ECO:0000313" key="1">
    <source>
        <dbReference type="EMBL" id="KAL3534306.1"/>
    </source>
</evidence>